<dbReference type="GO" id="GO:0009279">
    <property type="term" value="C:cell outer membrane"/>
    <property type="evidence" value="ECO:0007669"/>
    <property type="project" value="UniProtKB-SubCell"/>
</dbReference>
<dbReference type="InterPro" id="IPR008969">
    <property type="entry name" value="CarboxyPept-like_regulatory"/>
</dbReference>
<dbReference type="Gene3D" id="2.40.170.20">
    <property type="entry name" value="TonB-dependent receptor, beta-barrel domain"/>
    <property type="match status" value="1"/>
</dbReference>
<evidence type="ECO:0000313" key="5">
    <source>
        <dbReference type="Proteomes" id="UP000249547"/>
    </source>
</evidence>
<dbReference type="InterPro" id="IPR036942">
    <property type="entry name" value="Beta-barrel_TonB_sf"/>
</dbReference>
<protein>
    <submittedName>
        <fullName evidence="4">Outer membrane receptor protein involved in Fe transport</fullName>
    </submittedName>
</protein>
<reference evidence="4 5" key="1">
    <citation type="submission" date="2018-06" db="EMBL/GenBank/DDBJ databases">
        <title>Genomic Encyclopedia of Archaeal and Bacterial Type Strains, Phase II (KMG-II): from individual species to whole genera.</title>
        <authorList>
            <person name="Goeker M."/>
        </authorList>
    </citation>
    <scope>NUCLEOTIDE SEQUENCE [LARGE SCALE GENOMIC DNA]</scope>
    <source>
        <strain evidence="4 5">DSM 23857</strain>
    </source>
</reference>
<dbReference type="Gene3D" id="2.60.40.1120">
    <property type="entry name" value="Carboxypeptidase-like, regulatory domain"/>
    <property type="match status" value="1"/>
</dbReference>
<keyword evidence="3" id="KW-0998">Cell outer membrane</keyword>
<organism evidence="4 5">
    <name type="scientific">Chitinophaga skermanii</name>
    <dbReference type="NCBI Taxonomy" id="331697"/>
    <lineage>
        <taxon>Bacteria</taxon>
        <taxon>Pseudomonadati</taxon>
        <taxon>Bacteroidota</taxon>
        <taxon>Chitinophagia</taxon>
        <taxon>Chitinophagales</taxon>
        <taxon>Chitinophagaceae</taxon>
        <taxon>Chitinophaga</taxon>
    </lineage>
</organism>
<evidence type="ECO:0000256" key="1">
    <source>
        <dbReference type="ARBA" id="ARBA00004442"/>
    </source>
</evidence>
<gene>
    <name evidence="4" type="ORF">LX64_03038</name>
</gene>
<dbReference type="EMBL" id="QLLL01000005">
    <property type="protein sequence ID" value="RAJ04160.1"/>
    <property type="molecule type" value="Genomic_DNA"/>
</dbReference>
<dbReference type="RefSeq" id="WP_111598459.1">
    <property type="nucleotide sequence ID" value="NZ_QLLL01000005.1"/>
</dbReference>
<dbReference type="Proteomes" id="UP000249547">
    <property type="component" value="Unassembled WGS sequence"/>
</dbReference>
<name>A0A327QIH8_9BACT</name>
<proteinExistence type="predicted"/>
<dbReference type="Pfam" id="PF13715">
    <property type="entry name" value="CarbopepD_reg_2"/>
    <property type="match status" value="1"/>
</dbReference>
<evidence type="ECO:0000256" key="2">
    <source>
        <dbReference type="ARBA" id="ARBA00023136"/>
    </source>
</evidence>
<dbReference type="SUPFAM" id="SSF56935">
    <property type="entry name" value="Porins"/>
    <property type="match status" value="1"/>
</dbReference>
<dbReference type="OrthoDB" id="1075473at2"/>
<keyword evidence="5" id="KW-1185">Reference proteome</keyword>
<comment type="subcellular location">
    <subcellularLocation>
        <location evidence="1">Cell outer membrane</location>
    </subcellularLocation>
</comment>
<evidence type="ECO:0000313" key="4">
    <source>
        <dbReference type="EMBL" id="RAJ04160.1"/>
    </source>
</evidence>
<dbReference type="SUPFAM" id="SSF49464">
    <property type="entry name" value="Carboxypeptidase regulatory domain-like"/>
    <property type="match status" value="1"/>
</dbReference>
<dbReference type="AlphaFoldDB" id="A0A327QIH8"/>
<keyword evidence="2" id="KW-0472">Membrane</keyword>
<accession>A0A327QIH8</accession>
<evidence type="ECO:0000256" key="3">
    <source>
        <dbReference type="ARBA" id="ARBA00023237"/>
    </source>
</evidence>
<comment type="caution">
    <text evidence="4">The sequence shown here is derived from an EMBL/GenBank/DDBJ whole genome shotgun (WGS) entry which is preliminary data.</text>
</comment>
<sequence>MSKLFYTLLILCVLPGALLAQIKISGRVTSPKKQPLVGVNVYIKGSYDGATTAKDGSYSFTTDVTGEAILVASLATMGSIEVKVELNAPSLEQNIVLKETMNELKMVTISSGAFEASDTKKNTVLKPLDIVTTGGANADIVAALKTLPGAQQVGEKEGLFVRGGTGYETQTFIDGMLVRNPFYSGMPDFATRGRFSPFLFKGTTFSSGGYSALYGQGLSSALILETIDLPDQSSSSVNLSSIGFGGAYSHLAKDKKSSYGVEANYMNLTPYFKLVPQVNEPSTYPSGLNTTANFRVKTSKSGMLKFYGAYSRNAFGFKINSLQYPGALEAFDLNNNNAYGNLTYRERINENWKLDMGLSYSYNIDKIKMDTLTKDIPTVNIRSTQALTQYRTVITRNFGHSALRFGAEYQFDQEKMRYNVYDLNYNDHYGAGFAEGDIYFTPRLVARLGARYEYSSIIKAANIAPRAYLAYRTGVKGQVSVSYGTFYQKPEQQYIRLNHDLGYMRATHYIAAYQYISTQHVFRTELFYKKYNDLLKTTPTLNTSGTGYAKGVEFYWRDKKTIKNGDYWISYSYLDTKRDYLNYPFQVQPDFAANHTASFVYKQYFPKMKTYLGATYTFATGRPYYNPTRPESEFMKDRTKSYNTVGFNANYITNIRKAFTVFVFTVTNALGTDQVYGYRYSNDALRRAAVGPMAPRFFFVGMFMSFGIDRSKEVIENN</sequence>
<keyword evidence="4" id="KW-0675">Receptor</keyword>